<reference evidence="4" key="1">
    <citation type="journal article" date="2019" name="bioRxiv">
        <title>The Genome of the Zebra Mussel, Dreissena polymorpha: A Resource for Invasive Species Research.</title>
        <authorList>
            <person name="McCartney M.A."/>
            <person name="Auch B."/>
            <person name="Kono T."/>
            <person name="Mallez S."/>
            <person name="Zhang Y."/>
            <person name="Obille A."/>
            <person name="Becker A."/>
            <person name="Abrahante J.E."/>
            <person name="Garbe J."/>
            <person name="Badalamenti J.P."/>
            <person name="Herman A."/>
            <person name="Mangelson H."/>
            <person name="Liachko I."/>
            <person name="Sullivan S."/>
            <person name="Sone E.D."/>
            <person name="Koren S."/>
            <person name="Silverstein K.A.T."/>
            <person name="Beckman K.B."/>
            <person name="Gohl D.M."/>
        </authorList>
    </citation>
    <scope>NUCLEOTIDE SEQUENCE</scope>
    <source>
        <strain evidence="4">Duluth1</strain>
        <tissue evidence="4">Whole animal</tissue>
    </source>
</reference>
<feature type="domain" description="VWFA" evidence="3">
    <location>
        <begin position="48"/>
        <end position="154"/>
    </location>
</feature>
<dbReference type="InterPro" id="IPR036465">
    <property type="entry name" value="vWFA_dom_sf"/>
</dbReference>
<accession>A0A9D4QJD4</accession>
<evidence type="ECO:0000313" key="4">
    <source>
        <dbReference type="EMBL" id="KAH3832800.1"/>
    </source>
</evidence>
<dbReference type="AlphaFoldDB" id="A0A9D4QJD4"/>
<name>A0A9D4QJD4_DREPO</name>
<evidence type="ECO:0000256" key="1">
    <source>
        <dbReference type="PROSITE-ProRule" id="PRU00076"/>
    </source>
</evidence>
<dbReference type="Gene3D" id="3.40.50.410">
    <property type="entry name" value="von Willebrand factor, type A domain"/>
    <property type="match status" value="1"/>
</dbReference>
<organism evidence="4 5">
    <name type="scientific">Dreissena polymorpha</name>
    <name type="common">Zebra mussel</name>
    <name type="synonym">Mytilus polymorpha</name>
    <dbReference type="NCBI Taxonomy" id="45954"/>
    <lineage>
        <taxon>Eukaryota</taxon>
        <taxon>Metazoa</taxon>
        <taxon>Spiralia</taxon>
        <taxon>Lophotrochozoa</taxon>
        <taxon>Mollusca</taxon>
        <taxon>Bivalvia</taxon>
        <taxon>Autobranchia</taxon>
        <taxon>Heteroconchia</taxon>
        <taxon>Euheterodonta</taxon>
        <taxon>Imparidentia</taxon>
        <taxon>Neoheterodontei</taxon>
        <taxon>Myida</taxon>
        <taxon>Dreissenoidea</taxon>
        <taxon>Dreissenidae</taxon>
        <taxon>Dreissena</taxon>
    </lineage>
</organism>
<feature type="disulfide bond" evidence="1">
    <location>
        <begin position="10"/>
        <end position="27"/>
    </location>
</feature>
<evidence type="ECO:0000313" key="5">
    <source>
        <dbReference type="Proteomes" id="UP000828390"/>
    </source>
</evidence>
<evidence type="ECO:0000259" key="2">
    <source>
        <dbReference type="PROSITE" id="PS50026"/>
    </source>
</evidence>
<proteinExistence type="predicted"/>
<sequence length="154" mass="16975">MGDYFNPIRCMSGGQCHLHSGGKEFTCTCADGYLGDNCQRVQLCFVRNLSNKYDNFTIIDAVDNASIPDDKRGAIFTGKALAFVKDHSFATTNGGRADVDRYVIILTDGMPSAPLDTANQTKLLRLSYPNIRIKSIGSGEFVFHKELWTLALTL</sequence>
<protein>
    <recommendedName>
        <fullName evidence="6">EGF-like domain-containing protein</fullName>
    </recommendedName>
</protein>
<evidence type="ECO:0000259" key="3">
    <source>
        <dbReference type="PROSITE" id="PS50234"/>
    </source>
</evidence>
<dbReference type="PROSITE" id="PS50026">
    <property type="entry name" value="EGF_3"/>
    <property type="match status" value="1"/>
</dbReference>
<dbReference type="SUPFAM" id="SSF57196">
    <property type="entry name" value="EGF/Laminin"/>
    <property type="match status" value="1"/>
</dbReference>
<dbReference type="EMBL" id="JAIWYP010000004">
    <property type="protein sequence ID" value="KAH3832800.1"/>
    <property type="molecule type" value="Genomic_DNA"/>
</dbReference>
<dbReference type="InterPro" id="IPR000742">
    <property type="entry name" value="EGF"/>
</dbReference>
<feature type="domain" description="EGF-like" evidence="2">
    <location>
        <begin position="1"/>
        <end position="39"/>
    </location>
</feature>
<dbReference type="PROSITE" id="PS00022">
    <property type="entry name" value="EGF_1"/>
    <property type="match status" value="1"/>
</dbReference>
<dbReference type="Proteomes" id="UP000828390">
    <property type="component" value="Unassembled WGS sequence"/>
</dbReference>
<feature type="disulfide bond" evidence="1">
    <location>
        <begin position="29"/>
        <end position="38"/>
    </location>
</feature>
<keyword evidence="1" id="KW-0245">EGF-like domain</keyword>
<comment type="caution">
    <text evidence="4">The sequence shown here is derived from an EMBL/GenBank/DDBJ whole genome shotgun (WGS) entry which is preliminary data.</text>
</comment>
<evidence type="ECO:0008006" key="6">
    <source>
        <dbReference type="Google" id="ProtNLM"/>
    </source>
</evidence>
<comment type="caution">
    <text evidence="1">Lacks conserved residue(s) required for the propagation of feature annotation.</text>
</comment>
<dbReference type="PROSITE" id="PS50234">
    <property type="entry name" value="VWFA"/>
    <property type="match status" value="1"/>
</dbReference>
<dbReference type="CDD" id="cd00054">
    <property type="entry name" value="EGF_CA"/>
    <property type="match status" value="1"/>
</dbReference>
<dbReference type="SUPFAM" id="SSF53300">
    <property type="entry name" value="vWA-like"/>
    <property type="match status" value="1"/>
</dbReference>
<keyword evidence="5" id="KW-1185">Reference proteome</keyword>
<dbReference type="Pfam" id="PF00092">
    <property type="entry name" value="VWA"/>
    <property type="match status" value="1"/>
</dbReference>
<keyword evidence="1" id="KW-1015">Disulfide bond</keyword>
<dbReference type="Gene3D" id="2.10.25.10">
    <property type="entry name" value="Laminin"/>
    <property type="match status" value="1"/>
</dbReference>
<dbReference type="InterPro" id="IPR002035">
    <property type="entry name" value="VWF_A"/>
</dbReference>
<dbReference type="PROSITE" id="PS01186">
    <property type="entry name" value="EGF_2"/>
    <property type="match status" value="1"/>
</dbReference>
<reference evidence="4" key="2">
    <citation type="submission" date="2020-11" db="EMBL/GenBank/DDBJ databases">
        <authorList>
            <person name="McCartney M.A."/>
            <person name="Auch B."/>
            <person name="Kono T."/>
            <person name="Mallez S."/>
            <person name="Becker A."/>
            <person name="Gohl D.M."/>
            <person name="Silverstein K.A.T."/>
            <person name="Koren S."/>
            <person name="Bechman K.B."/>
            <person name="Herman A."/>
            <person name="Abrahante J.E."/>
            <person name="Garbe J."/>
        </authorList>
    </citation>
    <scope>NUCLEOTIDE SEQUENCE</scope>
    <source>
        <strain evidence="4">Duluth1</strain>
        <tissue evidence="4">Whole animal</tissue>
    </source>
</reference>
<gene>
    <name evidence="4" type="ORF">DPMN_106095</name>
</gene>